<feature type="transmembrane region" description="Helical" evidence="7">
    <location>
        <begin position="235"/>
        <end position="252"/>
    </location>
</feature>
<protein>
    <recommendedName>
        <fullName evidence="8">Acyltransferase 3 domain-containing protein</fullName>
    </recommendedName>
</protein>
<keyword evidence="3" id="KW-1003">Cell membrane</keyword>
<evidence type="ECO:0000256" key="3">
    <source>
        <dbReference type="ARBA" id="ARBA00022475"/>
    </source>
</evidence>
<feature type="transmembrane region" description="Helical" evidence="7">
    <location>
        <begin position="321"/>
        <end position="340"/>
    </location>
</feature>
<evidence type="ECO:0000256" key="2">
    <source>
        <dbReference type="ARBA" id="ARBA00007400"/>
    </source>
</evidence>
<evidence type="ECO:0000313" key="10">
    <source>
        <dbReference type="Proteomes" id="UP000176420"/>
    </source>
</evidence>
<dbReference type="GO" id="GO:0005886">
    <property type="term" value="C:plasma membrane"/>
    <property type="evidence" value="ECO:0007669"/>
    <property type="project" value="UniProtKB-SubCell"/>
</dbReference>
<proteinExistence type="inferred from homology"/>
<evidence type="ECO:0000256" key="4">
    <source>
        <dbReference type="ARBA" id="ARBA00022692"/>
    </source>
</evidence>
<name>A0A1G2BFY3_9BACT</name>
<comment type="caution">
    <text evidence="9">The sequence shown here is derived from an EMBL/GenBank/DDBJ whole genome shotgun (WGS) entry which is preliminary data.</text>
</comment>
<feature type="transmembrane region" description="Helical" evidence="7">
    <location>
        <begin position="9"/>
        <end position="27"/>
    </location>
</feature>
<feature type="transmembrane region" description="Helical" evidence="7">
    <location>
        <begin position="202"/>
        <end position="223"/>
    </location>
</feature>
<keyword evidence="5 7" id="KW-1133">Transmembrane helix</keyword>
<keyword evidence="6 7" id="KW-0472">Membrane</keyword>
<dbReference type="Pfam" id="PF01757">
    <property type="entry name" value="Acyl_transf_3"/>
    <property type="match status" value="1"/>
</dbReference>
<dbReference type="AlphaFoldDB" id="A0A1G2BFY3"/>
<evidence type="ECO:0000313" key="9">
    <source>
        <dbReference type="EMBL" id="OGY88042.1"/>
    </source>
</evidence>
<feature type="domain" description="Acyltransferase 3" evidence="8">
    <location>
        <begin position="10"/>
        <end position="340"/>
    </location>
</feature>
<sequence>MVLAPKKIFFVDLAKTLGIILIVFTHLNQNFHFFNALYLTYQKKELFFVLERMAYVAGHVGVSLFIVASGFGLTYSLLNKTNPNWKKWLIKKIIRIYPLFWLSFSAFFSLSIVNSWWRHGYLVFPIGKKELITTLLGVQAYFGYWGGHLNPVYWFLSLILALYLIFPFLYLLLKKRPRLSLVLLFFLSLATGLPLLNHSMEVFRFIFIPHLFEFYSGMFLVFWYQKRLSTKKQSWHGLFSLGLFIAIFIIYYLLKQNYLTVLLVITAGPLLFFTFYSWENPNRNHYWQYLVEKLAKYSFAVFLFHLPLINLHQLLKPSPIFLLFYFPLVGIVSFMGNFIIEKITPRIQKLLLP</sequence>
<feature type="transmembrane region" description="Helical" evidence="7">
    <location>
        <begin position="152"/>
        <end position="172"/>
    </location>
</feature>
<comment type="similarity">
    <text evidence="2">Belongs to the acyltransferase 3 family.</text>
</comment>
<evidence type="ECO:0000256" key="7">
    <source>
        <dbReference type="SAM" id="Phobius"/>
    </source>
</evidence>
<feature type="transmembrane region" description="Helical" evidence="7">
    <location>
        <begin position="53"/>
        <end position="78"/>
    </location>
</feature>
<organism evidence="9 10">
    <name type="scientific">Candidatus Kerfeldbacteria bacterium RIFOXYB2_FULL_38_14</name>
    <dbReference type="NCBI Taxonomy" id="1798547"/>
    <lineage>
        <taxon>Bacteria</taxon>
        <taxon>Candidatus Kerfeldiibacteriota</taxon>
    </lineage>
</organism>
<feature type="transmembrane region" description="Helical" evidence="7">
    <location>
        <begin position="258"/>
        <end position="276"/>
    </location>
</feature>
<dbReference type="InterPro" id="IPR002656">
    <property type="entry name" value="Acyl_transf_3_dom"/>
</dbReference>
<gene>
    <name evidence="9" type="ORF">A2319_02350</name>
</gene>
<dbReference type="EMBL" id="MHKI01000005">
    <property type="protein sequence ID" value="OGY88042.1"/>
    <property type="molecule type" value="Genomic_DNA"/>
</dbReference>
<dbReference type="GO" id="GO:0016413">
    <property type="term" value="F:O-acetyltransferase activity"/>
    <property type="evidence" value="ECO:0007669"/>
    <property type="project" value="TreeGrafter"/>
</dbReference>
<dbReference type="Proteomes" id="UP000176420">
    <property type="component" value="Unassembled WGS sequence"/>
</dbReference>
<evidence type="ECO:0000256" key="5">
    <source>
        <dbReference type="ARBA" id="ARBA00022989"/>
    </source>
</evidence>
<keyword evidence="4 7" id="KW-0812">Transmembrane</keyword>
<dbReference type="PANTHER" id="PTHR40074:SF2">
    <property type="entry name" value="O-ACETYLTRANSFERASE WECH"/>
    <property type="match status" value="1"/>
</dbReference>
<dbReference type="GO" id="GO:0009246">
    <property type="term" value="P:enterobacterial common antigen biosynthetic process"/>
    <property type="evidence" value="ECO:0007669"/>
    <property type="project" value="TreeGrafter"/>
</dbReference>
<evidence type="ECO:0000259" key="8">
    <source>
        <dbReference type="Pfam" id="PF01757"/>
    </source>
</evidence>
<feature type="transmembrane region" description="Helical" evidence="7">
    <location>
        <begin position="99"/>
        <end position="117"/>
    </location>
</feature>
<dbReference type="PANTHER" id="PTHR40074">
    <property type="entry name" value="O-ACETYLTRANSFERASE WECH"/>
    <property type="match status" value="1"/>
</dbReference>
<feature type="transmembrane region" description="Helical" evidence="7">
    <location>
        <begin position="179"/>
        <end position="196"/>
    </location>
</feature>
<accession>A0A1G2BFY3</accession>
<feature type="transmembrane region" description="Helical" evidence="7">
    <location>
        <begin position="297"/>
        <end position="315"/>
    </location>
</feature>
<reference evidence="9 10" key="1">
    <citation type="journal article" date="2016" name="Nat. Commun.">
        <title>Thousands of microbial genomes shed light on interconnected biogeochemical processes in an aquifer system.</title>
        <authorList>
            <person name="Anantharaman K."/>
            <person name="Brown C.T."/>
            <person name="Hug L.A."/>
            <person name="Sharon I."/>
            <person name="Castelle C.J."/>
            <person name="Probst A.J."/>
            <person name="Thomas B.C."/>
            <person name="Singh A."/>
            <person name="Wilkins M.J."/>
            <person name="Karaoz U."/>
            <person name="Brodie E.L."/>
            <person name="Williams K.H."/>
            <person name="Hubbard S.S."/>
            <person name="Banfield J.F."/>
        </authorList>
    </citation>
    <scope>NUCLEOTIDE SEQUENCE [LARGE SCALE GENOMIC DNA]</scope>
</reference>
<evidence type="ECO:0000256" key="1">
    <source>
        <dbReference type="ARBA" id="ARBA00004651"/>
    </source>
</evidence>
<comment type="subcellular location">
    <subcellularLocation>
        <location evidence="1">Cell membrane</location>
        <topology evidence="1">Multi-pass membrane protein</topology>
    </subcellularLocation>
</comment>
<evidence type="ECO:0000256" key="6">
    <source>
        <dbReference type="ARBA" id="ARBA00023136"/>
    </source>
</evidence>